<evidence type="ECO:0000313" key="3">
    <source>
        <dbReference type="EMBL" id="KAG0663545.1"/>
    </source>
</evidence>
<keyword evidence="4" id="KW-1185">Reference proteome</keyword>
<dbReference type="OrthoDB" id="3359404at2759"/>
<dbReference type="EMBL" id="PUHQ01000019">
    <property type="protein sequence ID" value="KAG0663545.1"/>
    <property type="molecule type" value="Genomic_DNA"/>
</dbReference>
<feature type="transmembrane region" description="Helical" evidence="2">
    <location>
        <begin position="74"/>
        <end position="96"/>
    </location>
</feature>
<dbReference type="AlphaFoldDB" id="A0A9P6W4J3"/>
<name>A0A9P6W4J3_RHOMI</name>
<dbReference type="Proteomes" id="UP000777482">
    <property type="component" value="Unassembled WGS sequence"/>
</dbReference>
<accession>A0A9P6W4J3</accession>
<keyword evidence="2" id="KW-0812">Transmembrane</keyword>
<feature type="region of interest" description="Disordered" evidence="1">
    <location>
        <begin position="40"/>
        <end position="71"/>
    </location>
</feature>
<evidence type="ECO:0000256" key="2">
    <source>
        <dbReference type="SAM" id="Phobius"/>
    </source>
</evidence>
<evidence type="ECO:0000313" key="4">
    <source>
        <dbReference type="Proteomes" id="UP000777482"/>
    </source>
</evidence>
<gene>
    <name evidence="3" type="ORF">C6P46_002441</name>
</gene>
<protein>
    <submittedName>
        <fullName evidence="3">Uncharacterized protein</fullName>
    </submittedName>
</protein>
<reference evidence="3 4" key="1">
    <citation type="submission" date="2020-11" db="EMBL/GenBank/DDBJ databases">
        <title>Kefir isolates.</title>
        <authorList>
            <person name="Marcisauskas S."/>
            <person name="Kim Y."/>
            <person name="Blasche S."/>
        </authorList>
    </citation>
    <scope>NUCLEOTIDE SEQUENCE [LARGE SCALE GENOMIC DNA]</scope>
    <source>
        <strain evidence="3 4">KR</strain>
    </source>
</reference>
<keyword evidence="2" id="KW-1133">Transmembrane helix</keyword>
<organism evidence="3 4">
    <name type="scientific">Rhodotorula mucilaginosa</name>
    <name type="common">Yeast</name>
    <name type="synonym">Rhodotorula rubra</name>
    <dbReference type="NCBI Taxonomy" id="5537"/>
    <lineage>
        <taxon>Eukaryota</taxon>
        <taxon>Fungi</taxon>
        <taxon>Dikarya</taxon>
        <taxon>Basidiomycota</taxon>
        <taxon>Pucciniomycotina</taxon>
        <taxon>Microbotryomycetes</taxon>
        <taxon>Sporidiobolales</taxon>
        <taxon>Sporidiobolaceae</taxon>
        <taxon>Rhodotorula</taxon>
    </lineage>
</organism>
<proteinExistence type="predicted"/>
<comment type="caution">
    <text evidence="3">The sequence shown here is derived from an EMBL/GenBank/DDBJ whole genome shotgun (WGS) entry which is preliminary data.</text>
</comment>
<keyword evidence="2" id="KW-0472">Membrane</keyword>
<evidence type="ECO:0000256" key="1">
    <source>
        <dbReference type="SAM" id="MobiDB-lite"/>
    </source>
</evidence>
<feature type="region of interest" description="Disordered" evidence="1">
    <location>
        <begin position="1"/>
        <end position="20"/>
    </location>
</feature>
<sequence length="151" mass="16110">MASPAAGRSAAASLHAARPRAGPISVAAWTISRTLVTHRAPELAPASTQPPLSSGSAPPPPDSKPKQRSATSEFYRALVPSMLHCLALGSIVYYALELGYIYLAREKDGETLRARVEQLEGELEMARAGGADGTAAGLEGERSRKSWWKLW</sequence>